<dbReference type="PANTHER" id="PTHR10992">
    <property type="entry name" value="METHYLESTERASE FAMILY MEMBER"/>
    <property type="match status" value="1"/>
</dbReference>
<dbReference type="PANTHER" id="PTHR10992:SF1032">
    <property type="entry name" value="METHYLESTERASE 17"/>
    <property type="match status" value="1"/>
</dbReference>
<sequence length="269" mass="29964">MADRCDKVRVPSNAHFVLVHGACHGGWSWYKIRCLLEGAGQKVSCPDLSSSGIDPSDANTIFTFQDYNKPVDDILASLPRGEKVILVGHSAGGHSVTEAVQNHPDKIQAAVFVGATMLRNGFQTEQDRIEGAPDLSRYGEIYDYEYGQGHDNPPTSVIFKKEFQREILYQRSPLEDCTLAAMLLRLCPVRALSRAMFPEGKGSDKVPRVYIKTLHDNVLSREQQDVMIKRWPPSNVYEIDSDHCPMFSNPSHLFGLLLKVAANSGDNLF</sequence>
<reference evidence="3" key="1">
    <citation type="journal article" date="2017" name="Nature">
        <title>The genome of Chenopodium quinoa.</title>
        <authorList>
            <person name="Jarvis D.E."/>
            <person name="Ho Y.S."/>
            <person name="Lightfoot D.J."/>
            <person name="Schmoeckel S.M."/>
            <person name="Li B."/>
            <person name="Borm T.J.A."/>
            <person name="Ohyanagi H."/>
            <person name="Mineta K."/>
            <person name="Michell C.T."/>
            <person name="Saber N."/>
            <person name="Kharbatia N.M."/>
            <person name="Rupper R.R."/>
            <person name="Sharp A.R."/>
            <person name="Dally N."/>
            <person name="Boughton B.A."/>
            <person name="Woo Y.H."/>
            <person name="Gao G."/>
            <person name="Schijlen E.G.W.M."/>
            <person name="Guo X."/>
            <person name="Momin A.A."/>
            <person name="Negrao S."/>
            <person name="Al-Babili S."/>
            <person name="Gehring C."/>
            <person name="Roessner U."/>
            <person name="Jung C."/>
            <person name="Murphy K."/>
            <person name="Arold S.T."/>
            <person name="Gojobori T."/>
            <person name="van der Linden C.G."/>
            <person name="van Loo E.N."/>
            <person name="Jellen E.N."/>
            <person name="Maughan P.J."/>
            <person name="Tester M."/>
        </authorList>
    </citation>
    <scope>NUCLEOTIDE SEQUENCE [LARGE SCALE GENOMIC DNA]</scope>
    <source>
        <strain evidence="3">cv. PI 614886</strain>
    </source>
</reference>
<dbReference type="Pfam" id="PF00561">
    <property type="entry name" value="Abhydrolase_1"/>
    <property type="match status" value="1"/>
</dbReference>
<accession>A0A803MJK4</accession>
<gene>
    <name evidence="3" type="primary">LOC110723004</name>
</gene>
<evidence type="ECO:0000256" key="1">
    <source>
        <dbReference type="ARBA" id="ARBA00022801"/>
    </source>
</evidence>
<dbReference type="InterPro" id="IPR029058">
    <property type="entry name" value="AB_hydrolase_fold"/>
</dbReference>
<dbReference type="FunFam" id="3.40.50.1820:FF:000025">
    <property type="entry name" value="putative methylesterase 11, chloroplastic"/>
    <property type="match status" value="1"/>
</dbReference>
<reference evidence="3" key="2">
    <citation type="submission" date="2021-03" db="UniProtKB">
        <authorList>
            <consortium name="EnsemblPlants"/>
        </authorList>
    </citation>
    <scope>IDENTIFICATION</scope>
</reference>
<keyword evidence="1" id="KW-0378">Hydrolase</keyword>
<dbReference type="SMR" id="A0A803MJK4"/>
<keyword evidence="4" id="KW-1185">Reference proteome</keyword>
<name>A0A803MJK4_CHEQI</name>
<dbReference type="Gene3D" id="3.40.50.1820">
    <property type="entry name" value="alpha/beta hydrolase"/>
    <property type="match status" value="1"/>
</dbReference>
<evidence type="ECO:0000259" key="2">
    <source>
        <dbReference type="Pfam" id="PF00561"/>
    </source>
</evidence>
<dbReference type="InterPro" id="IPR000073">
    <property type="entry name" value="AB_hydrolase_1"/>
</dbReference>
<dbReference type="EnsemblPlants" id="AUR62030587-RA">
    <property type="protein sequence ID" value="AUR62030587-RA:cds"/>
    <property type="gene ID" value="AUR62030587"/>
</dbReference>
<feature type="domain" description="AB hydrolase-1" evidence="2">
    <location>
        <begin position="15"/>
        <end position="165"/>
    </location>
</feature>
<dbReference type="Gramene" id="AUR62030587-RA">
    <property type="protein sequence ID" value="AUR62030587-RA:cds"/>
    <property type="gene ID" value="AUR62030587"/>
</dbReference>
<protein>
    <recommendedName>
        <fullName evidence="2">AB hydrolase-1 domain-containing protein</fullName>
    </recommendedName>
</protein>
<evidence type="ECO:0000313" key="3">
    <source>
        <dbReference type="EnsemblPlants" id="AUR62030587-RA:cds"/>
    </source>
</evidence>
<dbReference type="GO" id="GO:0009696">
    <property type="term" value="P:salicylic acid metabolic process"/>
    <property type="evidence" value="ECO:0007669"/>
    <property type="project" value="TreeGrafter"/>
</dbReference>
<dbReference type="InterPro" id="IPR045889">
    <property type="entry name" value="MES/HNL"/>
</dbReference>
<dbReference type="GO" id="GO:0009694">
    <property type="term" value="P:jasmonic acid metabolic process"/>
    <property type="evidence" value="ECO:0007669"/>
    <property type="project" value="TreeGrafter"/>
</dbReference>
<dbReference type="OrthoDB" id="1263307at2759"/>
<dbReference type="SUPFAM" id="SSF53474">
    <property type="entry name" value="alpha/beta-Hydrolases"/>
    <property type="match status" value="1"/>
</dbReference>
<organism evidence="3 4">
    <name type="scientific">Chenopodium quinoa</name>
    <name type="common">Quinoa</name>
    <dbReference type="NCBI Taxonomy" id="63459"/>
    <lineage>
        <taxon>Eukaryota</taxon>
        <taxon>Viridiplantae</taxon>
        <taxon>Streptophyta</taxon>
        <taxon>Embryophyta</taxon>
        <taxon>Tracheophyta</taxon>
        <taxon>Spermatophyta</taxon>
        <taxon>Magnoliopsida</taxon>
        <taxon>eudicotyledons</taxon>
        <taxon>Gunneridae</taxon>
        <taxon>Pentapetalae</taxon>
        <taxon>Caryophyllales</taxon>
        <taxon>Chenopodiaceae</taxon>
        <taxon>Chenopodioideae</taxon>
        <taxon>Atripliceae</taxon>
        <taxon>Chenopodium</taxon>
    </lineage>
</organism>
<dbReference type="Proteomes" id="UP000596660">
    <property type="component" value="Unplaced"/>
</dbReference>
<evidence type="ECO:0000313" key="4">
    <source>
        <dbReference type="Proteomes" id="UP000596660"/>
    </source>
</evidence>
<dbReference type="OMA" id="CWYKIAN"/>
<dbReference type="AlphaFoldDB" id="A0A803MJK4"/>
<proteinExistence type="predicted"/>
<dbReference type="GO" id="GO:0080032">
    <property type="term" value="F:methyl jasmonate esterase activity"/>
    <property type="evidence" value="ECO:0007669"/>
    <property type="project" value="TreeGrafter"/>
</dbReference>
<dbReference type="GO" id="GO:0080030">
    <property type="term" value="F:methyl indole-3-acetate esterase activity"/>
    <property type="evidence" value="ECO:0007669"/>
    <property type="project" value="TreeGrafter"/>
</dbReference>
<dbReference type="GO" id="GO:0080031">
    <property type="term" value="F:methyl salicylate esterase activity"/>
    <property type="evidence" value="ECO:0007669"/>
    <property type="project" value="TreeGrafter"/>
</dbReference>
<dbReference type="KEGG" id="cqi:110704436"/>